<proteinExistence type="predicted"/>
<accession>A0A382V2V8</accession>
<dbReference type="EMBL" id="UINC01148454">
    <property type="protein sequence ID" value="SVD40345.1"/>
    <property type="molecule type" value="Genomic_DNA"/>
</dbReference>
<organism evidence="2">
    <name type="scientific">marine metagenome</name>
    <dbReference type="NCBI Taxonomy" id="408172"/>
    <lineage>
        <taxon>unclassified sequences</taxon>
        <taxon>metagenomes</taxon>
        <taxon>ecological metagenomes</taxon>
    </lineage>
</organism>
<protein>
    <recommendedName>
        <fullName evidence="3">Copper resistance protein D domain-containing protein</fullName>
    </recommendedName>
</protein>
<evidence type="ECO:0008006" key="3">
    <source>
        <dbReference type="Google" id="ProtNLM"/>
    </source>
</evidence>
<keyword evidence="1" id="KW-0812">Transmembrane</keyword>
<feature type="transmembrane region" description="Helical" evidence="1">
    <location>
        <begin position="169"/>
        <end position="185"/>
    </location>
</feature>
<keyword evidence="1" id="KW-1133">Transmembrane helix</keyword>
<keyword evidence="1" id="KW-0472">Membrane</keyword>
<evidence type="ECO:0000256" key="1">
    <source>
        <dbReference type="SAM" id="Phobius"/>
    </source>
</evidence>
<feature type="transmembrane region" description="Helical" evidence="1">
    <location>
        <begin position="6"/>
        <end position="28"/>
    </location>
</feature>
<sequence length="194" mass="22242">MSNIIVNILIIVHAVAAIFMAWPFYALILTGERSKLEPPFNIADDLQENIIRAQSYRCLVYQISLLISGITIIILKTDGELLQTLQTNLRILAKVLLVVLLVCMNIYMVFYLQERIDKNIRLFPENPRVAPLIAKYRGRRRWMAAVCLWYVLMAVILGVQAWVSFGQNFIIVSAVIAALFVLRAYQRLSPFGWL</sequence>
<gene>
    <name evidence="2" type="ORF">METZ01_LOCUS393199</name>
</gene>
<name>A0A382V2V8_9ZZZZ</name>
<evidence type="ECO:0000313" key="2">
    <source>
        <dbReference type="EMBL" id="SVD40345.1"/>
    </source>
</evidence>
<feature type="transmembrane region" description="Helical" evidence="1">
    <location>
        <begin position="95"/>
        <end position="112"/>
    </location>
</feature>
<feature type="transmembrane region" description="Helical" evidence="1">
    <location>
        <begin position="142"/>
        <end position="163"/>
    </location>
</feature>
<reference evidence="2" key="1">
    <citation type="submission" date="2018-05" db="EMBL/GenBank/DDBJ databases">
        <authorList>
            <person name="Lanie J.A."/>
            <person name="Ng W.-L."/>
            <person name="Kazmierczak K.M."/>
            <person name="Andrzejewski T.M."/>
            <person name="Davidsen T.M."/>
            <person name="Wayne K.J."/>
            <person name="Tettelin H."/>
            <person name="Glass J.I."/>
            <person name="Rusch D."/>
            <person name="Podicherti R."/>
            <person name="Tsui H.-C.T."/>
            <person name="Winkler M.E."/>
        </authorList>
    </citation>
    <scope>NUCLEOTIDE SEQUENCE</scope>
</reference>
<dbReference type="AlphaFoldDB" id="A0A382V2V8"/>
<feature type="transmembrane region" description="Helical" evidence="1">
    <location>
        <begin position="58"/>
        <end position="75"/>
    </location>
</feature>